<reference evidence="1" key="1">
    <citation type="journal article" date="2021" name="PeerJ">
        <title>Extensive microbial diversity within the chicken gut microbiome revealed by metagenomics and culture.</title>
        <authorList>
            <person name="Gilroy R."/>
            <person name="Ravi A."/>
            <person name="Getino M."/>
            <person name="Pursley I."/>
            <person name="Horton D.L."/>
            <person name="Alikhan N.F."/>
            <person name="Baker D."/>
            <person name="Gharbi K."/>
            <person name="Hall N."/>
            <person name="Watson M."/>
            <person name="Adriaenssens E.M."/>
            <person name="Foster-Nyarko E."/>
            <person name="Jarju S."/>
            <person name="Secka A."/>
            <person name="Antonio M."/>
            <person name="Oren A."/>
            <person name="Chaudhuri R.R."/>
            <person name="La Ragione R."/>
            <person name="Hildebrand F."/>
            <person name="Pallen M.J."/>
        </authorList>
    </citation>
    <scope>NUCLEOTIDE SEQUENCE</scope>
    <source>
        <strain evidence="1">CHK192-8294</strain>
    </source>
</reference>
<proteinExistence type="predicted"/>
<dbReference type="InterPro" id="IPR025346">
    <property type="entry name" value="DUF4250"/>
</dbReference>
<evidence type="ECO:0000313" key="2">
    <source>
        <dbReference type="Proteomes" id="UP000823921"/>
    </source>
</evidence>
<dbReference type="EMBL" id="DWXO01000039">
    <property type="protein sequence ID" value="HJB80113.1"/>
    <property type="molecule type" value="Genomic_DNA"/>
</dbReference>
<sequence>MFPQDPMILLSYVNTKLRDFYPSLDALCDDLQADKDEITQKLAVLDCQYDPDRNQFVRM</sequence>
<name>A0A9D2MLU5_9FIRM</name>
<dbReference type="Pfam" id="PF14056">
    <property type="entry name" value="DUF4250"/>
    <property type="match status" value="1"/>
</dbReference>
<dbReference type="AlphaFoldDB" id="A0A9D2MLU5"/>
<protein>
    <submittedName>
        <fullName evidence="1">DUF4250 domain-containing protein</fullName>
    </submittedName>
</protein>
<reference evidence="1" key="2">
    <citation type="submission" date="2021-04" db="EMBL/GenBank/DDBJ databases">
        <authorList>
            <person name="Gilroy R."/>
        </authorList>
    </citation>
    <scope>NUCLEOTIDE SEQUENCE</scope>
    <source>
        <strain evidence="1">CHK192-8294</strain>
    </source>
</reference>
<organism evidence="1 2">
    <name type="scientific">Candidatus Flavonifractor intestinigallinarum</name>
    <dbReference type="NCBI Taxonomy" id="2838586"/>
    <lineage>
        <taxon>Bacteria</taxon>
        <taxon>Bacillati</taxon>
        <taxon>Bacillota</taxon>
        <taxon>Clostridia</taxon>
        <taxon>Eubacteriales</taxon>
        <taxon>Oscillospiraceae</taxon>
        <taxon>Flavonifractor</taxon>
    </lineage>
</organism>
<dbReference type="Proteomes" id="UP000823921">
    <property type="component" value="Unassembled WGS sequence"/>
</dbReference>
<accession>A0A9D2MLU5</accession>
<gene>
    <name evidence="1" type="ORF">H9712_03940</name>
</gene>
<evidence type="ECO:0000313" key="1">
    <source>
        <dbReference type="EMBL" id="HJB80113.1"/>
    </source>
</evidence>
<comment type="caution">
    <text evidence="1">The sequence shown here is derived from an EMBL/GenBank/DDBJ whole genome shotgun (WGS) entry which is preliminary data.</text>
</comment>